<comment type="caution">
    <text evidence="1">The sequence shown here is derived from an EMBL/GenBank/DDBJ whole genome shotgun (WGS) entry which is preliminary data.</text>
</comment>
<organism evidence="1 2">
    <name type="scientific">Mycena pura</name>
    <dbReference type="NCBI Taxonomy" id="153505"/>
    <lineage>
        <taxon>Eukaryota</taxon>
        <taxon>Fungi</taxon>
        <taxon>Dikarya</taxon>
        <taxon>Basidiomycota</taxon>
        <taxon>Agaricomycotina</taxon>
        <taxon>Agaricomycetes</taxon>
        <taxon>Agaricomycetidae</taxon>
        <taxon>Agaricales</taxon>
        <taxon>Marasmiineae</taxon>
        <taxon>Mycenaceae</taxon>
        <taxon>Mycena</taxon>
    </lineage>
</organism>
<reference evidence="1" key="1">
    <citation type="submission" date="2023-03" db="EMBL/GenBank/DDBJ databases">
        <title>Massive genome expansion in bonnet fungi (Mycena s.s.) driven by repeated elements and novel gene families across ecological guilds.</title>
        <authorList>
            <consortium name="Lawrence Berkeley National Laboratory"/>
            <person name="Harder C.B."/>
            <person name="Miyauchi S."/>
            <person name="Viragh M."/>
            <person name="Kuo A."/>
            <person name="Thoen E."/>
            <person name="Andreopoulos B."/>
            <person name="Lu D."/>
            <person name="Skrede I."/>
            <person name="Drula E."/>
            <person name="Henrissat B."/>
            <person name="Morin E."/>
            <person name="Kohler A."/>
            <person name="Barry K."/>
            <person name="LaButti K."/>
            <person name="Morin E."/>
            <person name="Salamov A."/>
            <person name="Lipzen A."/>
            <person name="Mereny Z."/>
            <person name="Hegedus B."/>
            <person name="Baldrian P."/>
            <person name="Stursova M."/>
            <person name="Weitz H."/>
            <person name="Taylor A."/>
            <person name="Grigoriev I.V."/>
            <person name="Nagy L.G."/>
            <person name="Martin F."/>
            <person name="Kauserud H."/>
        </authorList>
    </citation>
    <scope>NUCLEOTIDE SEQUENCE</scope>
    <source>
        <strain evidence="1">9144</strain>
    </source>
</reference>
<gene>
    <name evidence="1" type="ORF">GGX14DRAFT_574757</name>
</gene>
<sequence>MVRLLRLGLTARECERTAPAVATAVSRAHAGSCSRRRVLCRAPPSRAPPLLAAAGLRPASCAPLSAACTPQRPPPPSLPSPPPSRLRCSLRLPNGYVTISIWYCTRAVDESYFDG</sequence>
<keyword evidence="2" id="KW-1185">Reference proteome</keyword>
<dbReference type="Proteomes" id="UP001219525">
    <property type="component" value="Unassembled WGS sequence"/>
</dbReference>
<dbReference type="AlphaFoldDB" id="A0AAD6V0V3"/>
<name>A0AAD6V0V3_9AGAR</name>
<dbReference type="EMBL" id="JARJCW010000082">
    <property type="protein sequence ID" value="KAJ7196688.1"/>
    <property type="molecule type" value="Genomic_DNA"/>
</dbReference>
<evidence type="ECO:0000313" key="2">
    <source>
        <dbReference type="Proteomes" id="UP001219525"/>
    </source>
</evidence>
<accession>A0AAD6V0V3</accession>
<proteinExistence type="predicted"/>
<protein>
    <submittedName>
        <fullName evidence="1">Uncharacterized protein</fullName>
    </submittedName>
</protein>
<evidence type="ECO:0000313" key="1">
    <source>
        <dbReference type="EMBL" id="KAJ7196688.1"/>
    </source>
</evidence>